<dbReference type="FunCoup" id="B3M7K4">
    <property type="interactions" value="4"/>
</dbReference>
<keyword evidence="3" id="KW-1185">Reference proteome</keyword>
<dbReference type="Gene3D" id="3.30.160.20">
    <property type="match status" value="1"/>
</dbReference>
<dbReference type="SUPFAM" id="SSF54768">
    <property type="entry name" value="dsRNA-binding domain-like"/>
    <property type="match status" value="1"/>
</dbReference>
<evidence type="ECO:0000256" key="1">
    <source>
        <dbReference type="SAM" id="MobiDB-lite"/>
    </source>
</evidence>
<feature type="region of interest" description="Disordered" evidence="1">
    <location>
        <begin position="174"/>
        <end position="195"/>
    </location>
</feature>
<dbReference type="STRING" id="7217.B3M7K4"/>
<organism evidence="2 3">
    <name type="scientific">Drosophila ananassae</name>
    <name type="common">Fruit fly</name>
    <dbReference type="NCBI Taxonomy" id="7217"/>
    <lineage>
        <taxon>Eukaryota</taxon>
        <taxon>Metazoa</taxon>
        <taxon>Ecdysozoa</taxon>
        <taxon>Arthropoda</taxon>
        <taxon>Hexapoda</taxon>
        <taxon>Insecta</taxon>
        <taxon>Pterygota</taxon>
        <taxon>Neoptera</taxon>
        <taxon>Endopterygota</taxon>
        <taxon>Diptera</taxon>
        <taxon>Brachycera</taxon>
        <taxon>Muscomorpha</taxon>
        <taxon>Ephydroidea</taxon>
        <taxon>Drosophilidae</taxon>
        <taxon>Drosophila</taxon>
        <taxon>Sophophora</taxon>
    </lineage>
</organism>
<name>B3M7K4_DROAN</name>
<evidence type="ECO:0000313" key="2">
    <source>
        <dbReference type="EMBL" id="EDV40932.2"/>
    </source>
</evidence>
<protein>
    <recommendedName>
        <fullName evidence="4">DRBM domain-containing protein</fullName>
    </recommendedName>
</protein>
<feature type="compositionally biased region" description="Low complexity" evidence="1">
    <location>
        <begin position="47"/>
        <end position="59"/>
    </location>
</feature>
<dbReference type="eggNOG" id="ENOG502S3FH">
    <property type="taxonomic scope" value="Eukaryota"/>
</dbReference>
<dbReference type="InParanoid" id="B3M7K4"/>
<sequence length="317" mass="35075">MENNPIGESVIEFDLHENPAAMEAESIGQCFEEIPISSKDPGVVLDSSASSSSSSGVSSAEGNDSLEEKLEQEGMKMVQFTAKKKRLPGKVRNRQKDLYLRRKLSPKSPHMAINELKEITIKDYNVRNEGNKFIAKAIINSKPYVVEADSKSAAANLLFENALREYYVAKAVANPKPVSPDKNDDHDGDSNKHDEFPMRNLVSLALYKLFAEWTSKGYAIPELNPGGSKEANEEPQEKKVLKNWADKHPVTMLNHLFPLVHMNSETSISPDGATMVHQMSLTLNGANFKASASNKKLAKRRLAILVCNQLAGTNYTE</sequence>
<dbReference type="KEGG" id="dan:6493627"/>
<proteinExistence type="predicted"/>
<feature type="compositionally biased region" description="Basic and acidic residues" evidence="1">
    <location>
        <begin position="179"/>
        <end position="195"/>
    </location>
</feature>
<feature type="region of interest" description="Disordered" evidence="1">
    <location>
        <begin position="42"/>
        <end position="66"/>
    </location>
</feature>
<dbReference type="AlphaFoldDB" id="B3M7K4"/>
<dbReference type="GeneID" id="6493627"/>
<dbReference type="HOGENOM" id="CLU_039772_0_0_1"/>
<dbReference type="OrthoDB" id="6363432at2759"/>
<dbReference type="Proteomes" id="UP000007801">
    <property type="component" value="Unassembled WGS sequence"/>
</dbReference>
<dbReference type="EMBL" id="CH902618">
    <property type="protein sequence ID" value="EDV40932.2"/>
    <property type="molecule type" value="Genomic_DNA"/>
</dbReference>
<gene>
    <name evidence="2" type="primary">Dana\GF10760</name>
    <name evidence="2" type="synonym">dana_GLEANR_10718</name>
    <name evidence="2" type="ORF">GF10760</name>
</gene>
<evidence type="ECO:0000313" key="3">
    <source>
        <dbReference type="Proteomes" id="UP000007801"/>
    </source>
</evidence>
<evidence type="ECO:0008006" key="4">
    <source>
        <dbReference type="Google" id="ProtNLM"/>
    </source>
</evidence>
<reference evidence="2 3" key="1">
    <citation type="journal article" date="2007" name="Nature">
        <title>Evolution of genes and genomes on the Drosophila phylogeny.</title>
        <authorList>
            <consortium name="Drosophila 12 Genomes Consortium"/>
            <person name="Clark A.G."/>
            <person name="Eisen M.B."/>
            <person name="Smith D.R."/>
            <person name="Bergman C.M."/>
            <person name="Oliver B."/>
            <person name="Markow T.A."/>
            <person name="Kaufman T.C."/>
            <person name="Kellis M."/>
            <person name="Gelbart W."/>
            <person name="Iyer V.N."/>
            <person name="Pollard D.A."/>
            <person name="Sackton T.B."/>
            <person name="Larracuente A.M."/>
            <person name="Singh N.D."/>
            <person name="Abad J.P."/>
            <person name="Abt D.N."/>
            <person name="Adryan B."/>
            <person name="Aguade M."/>
            <person name="Akashi H."/>
            <person name="Anderson W.W."/>
            <person name="Aquadro C.F."/>
            <person name="Ardell D.H."/>
            <person name="Arguello R."/>
            <person name="Artieri C.G."/>
            <person name="Barbash D.A."/>
            <person name="Barker D."/>
            <person name="Barsanti P."/>
            <person name="Batterham P."/>
            <person name="Batzoglou S."/>
            <person name="Begun D."/>
            <person name="Bhutkar A."/>
            <person name="Blanco E."/>
            <person name="Bosak S.A."/>
            <person name="Bradley R.K."/>
            <person name="Brand A.D."/>
            <person name="Brent M.R."/>
            <person name="Brooks A.N."/>
            <person name="Brown R.H."/>
            <person name="Butlin R.K."/>
            <person name="Caggese C."/>
            <person name="Calvi B.R."/>
            <person name="Bernardo de Carvalho A."/>
            <person name="Caspi A."/>
            <person name="Castrezana S."/>
            <person name="Celniker S.E."/>
            <person name="Chang J.L."/>
            <person name="Chapple C."/>
            <person name="Chatterji S."/>
            <person name="Chinwalla A."/>
            <person name="Civetta A."/>
            <person name="Clifton S.W."/>
            <person name="Comeron J.M."/>
            <person name="Costello J.C."/>
            <person name="Coyne J.A."/>
            <person name="Daub J."/>
            <person name="David R.G."/>
            <person name="Delcher A.L."/>
            <person name="Delehaunty K."/>
            <person name="Do C.B."/>
            <person name="Ebling H."/>
            <person name="Edwards K."/>
            <person name="Eickbush T."/>
            <person name="Evans J.D."/>
            <person name="Filipski A."/>
            <person name="Findeiss S."/>
            <person name="Freyhult E."/>
            <person name="Fulton L."/>
            <person name="Fulton R."/>
            <person name="Garcia A.C."/>
            <person name="Gardiner A."/>
            <person name="Garfield D.A."/>
            <person name="Garvin B.E."/>
            <person name="Gibson G."/>
            <person name="Gilbert D."/>
            <person name="Gnerre S."/>
            <person name="Godfrey J."/>
            <person name="Good R."/>
            <person name="Gotea V."/>
            <person name="Gravely B."/>
            <person name="Greenberg A.J."/>
            <person name="Griffiths-Jones S."/>
            <person name="Gross S."/>
            <person name="Guigo R."/>
            <person name="Gustafson E.A."/>
            <person name="Haerty W."/>
            <person name="Hahn M.W."/>
            <person name="Halligan D.L."/>
            <person name="Halpern A.L."/>
            <person name="Halter G.M."/>
            <person name="Han M.V."/>
            <person name="Heger A."/>
            <person name="Hillier L."/>
            <person name="Hinrichs A.S."/>
            <person name="Holmes I."/>
            <person name="Hoskins R.A."/>
            <person name="Hubisz M.J."/>
            <person name="Hultmark D."/>
            <person name="Huntley M.A."/>
            <person name="Jaffe D.B."/>
            <person name="Jagadeeshan S."/>
            <person name="Jeck W.R."/>
            <person name="Johnson J."/>
            <person name="Jones C.D."/>
            <person name="Jordan W.C."/>
            <person name="Karpen G.H."/>
            <person name="Kataoka E."/>
            <person name="Keightley P.D."/>
            <person name="Kheradpour P."/>
            <person name="Kirkness E.F."/>
            <person name="Koerich L.B."/>
            <person name="Kristiansen K."/>
            <person name="Kudrna D."/>
            <person name="Kulathinal R.J."/>
            <person name="Kumar S."/>
            <person name="Kwok R."/>
            <person name="Lander E."/>
            <person name="Langley C.H."/>
            <person name="Lapoint R."/>
            <person name="Lazzaro B.P."/>
            <person name="Lee S.J."/>
            <person name="Levesque L."/>
            <person name="Li R."/>
            <person name="Lin C.F."/>
            <person name="Lin M.F."/>
            <person name="Lindblad-Toh K."/>
            <person name="Llopart A."/>
            <person name="Long M."/>
            <person name="Low L."/>
            <person name="Lozovsky E."/>
            <person name="Lu J."/>
            <person name="Luo M."/>
            <person name="Machado C.A."/>
            <person name="Makalowski W."/>
            <person name="Marzo M."/>
            <person name="Matsuda M."/>
            <person name="Matzkin L."/>
            <person name="McAllister B."/>
            <person name="McBride C.S."/>
            <person name="McKernan B."/>
            <person name="McKernan K."/>
            <person name="Mendez-Lago M."/>
            <person name="Minx P."/>
            <person name="Mollenhauer M.U."/>
            <person name="Montooth K."/>
            <person name="Mount S.M."/>
            <person name="Mu X."/>
            <person name="Myers E."/>
            <person name="Negre B."/>
            <person name="Newfeld S."/>
            <person name="Nielsen R."/>
            <person name="Noor M.A."/>
            <person name="O'Grady P."/>
            <person name="Pachter L."/>
            <person name="Papaceit M."/>
            <person name="Parisi M.J."/>
            <person name="Parisi M."/>
            <person name="Parts L."/>
            <person name="Pedersen J.S."/>
            <person name="Pesole G."/>
            <person name="Phillippy A.M."/>
            <person name="Ponting C.P."/>
            <person name="Pop M."/>
            <person name="Porcelli D."/>
            <person name="Powell J.R."/>
            <person name="Prohaska S."/>
            <person name="Pruitt K."/>
            <person name="Puig M."/>
            <person name="Quesneville H."/>
            <person name="Ram K.R."/>
            <person name="Rand D."/>
            <person name="Rasmussen M.D."/>
            <person name="Reed L.K."/>
            <person name="Reenan R."/>
            <person name="Reily A."/>
            <person name="Remington K.A."/>
            <person name="Rieger T.T."/>
            <person name="Ritchie M.G."/>
            <person name="Robin C."/>
            <person name="Rogers Y.H."/>
            <person name="Rohde C."/>
            <person name="Rozas J."/>
            <person name="Rubenfield M.J."/>
            <person name="Ruiz A."/>
            <person name="Russo S."/>
            <person name="Salzberg S.L."/>
            <person name="Sanchez-Gracia A."/>
            <person name="Saranga D.J."/>
            <person name="Sato H."/>
            <person name="Schaeffer S.W."/>
            <person name="Schatz M.C."/>
            <person name="Schlenke T."/>
            <person name="Schwartz R."/>
            <person name="Segarra C."/>
            <person name="Singh R.S."/>
            <person name="Sirot L."/>
            <person name="Sirota M."/>
            <person name="Sisneros N.B."/>
            <person name="Smith C.D."/>
            <person name="Smith T.F."/>
            <person name="Spieth J."/>
            <person name="Stage D.E."/>
            <person name="Stark A."/>
            <person name="Stephan W."/>
            <person name="Strausberg R.L."/>
            <person name="Strempel S."/>
            <person name="Sturgill D."/>
            <person name="Sutton G."/>
            <person name="Sutton G.G."/>
            <person name="Tao W."/>
            <person name="Teichmann S."/>
            <person name="Tobari Y.N."/>
            <person name="Tomimura Y."/>
            <person name="Tsolas J.M."/>
            <person name="Valente V.L."/>
            <person name="Venter E."/>
            <person name="Venter J.C."/>
            <person name="Vicario S."/>
            <person name="Vieira F.G."/>
            <person name="Vilella A.J."/>
            <person name="Villasante A."/>
            <person name="Walenz B."/>
            <person name="Wang J."/>
            <person name="Wasserman M."/>
            <person name="Watts T."/>
            <person name="Wilson D."/>
            <person name="Wilson R.K."/>
            <person name="Wing R.A."/>
            <person name="Wolfner M.F."/>
            <person name="Wong A."/>
            <person name="Wong G.K."/>
            <person name="Wu C.I."/>
            <person name="Wu G."/>
            <person name="Yamamoto D."/>
            <person name="Yang H.P."/>
            <person name="Yang S.P."/>
            <person name="Yorke J.A."/>
            <person name="Yoshida K."/>
            <person name="Zdobnov E."/>
            <person name="Zhang P."/>
            <person name="Zhang Y."/>
            <person name="Zimin A.V."/>
            <person name="Baldwin J."/>
            <person name="Abdouelleil A."/>
            <person name="Abdulkadir J."/>
            <person name="Abebe A."/>
            <person name="Abera B."/>
            <person name="Abreu J."/>
            <person name="Acer S.C."/>
            <person name="Aftuck L."/>
            <person name="Alexander A."/>
            <person name="An P."/>
            <person name="Anderson E."/>
            <person name="Anderson S."/>
            <person name="Arachi H."/>
            <person name="Azer M."/>
            <person name="Bachantsang P."/>
            <person name="Barry A."/>
            <person name="Bayul T."/>
            <person name="Berlin A."/>
            <person name="Bessette D."/>
            <person name="Bloom T."/>
            <person name="Blye J."/>
            <person name="Boguslavskiy L."/>
            <person name="Bonnet C."/>
            <person name="Boukhgalter B."/>
            <person name="Bourzgui I."/>
            <person name="Brown A."/>
            <person name="Cahill P."/>
            <person name="Channer S."/>
            <person name="Cheshatsang Y."/>
            <person name="Chuda L."/>
            <person name="Citroen M."/>
            <person name="Collymore A."/>
            <person name="Cooke P."/>
            <person name="Costello M."/>
            <person name="D'Aco K."/>
            <person name="Daza R."/>
            <person name="De Haan G."/>
            <person name="DeGray S."/>
            <person name="DeMaso C."/>
            <person name="Dhargay N."/>
            <person name="Dooley K."/>
            <person name="Dooley E."/>
            <person name="Doricent M."/>
            <person name="Dorje P."/>
            <person name="Dorjee K."/>
            <person name="Dupes A."/>
            <person name="Elong R."/>
            <person name="Falk J."/>
            <person name="Farina A."/>
            <person name="Faro S."/>
            <person name="Ferguson D."/>
            <person name="Fisher S."/>
            <person name="Foley C.D."/>
            <person name="Franke A."/>
            <person name="Friedrich D."/>
            <person name="Gadbois L."/>
            <person name="Gearin G."/>
            <person name="Gearin C.R."/>
            <person name="Giannoukos G."/>
            <person name="Goode T."/>
            <person name="Graham J."/>
            <person name="Grandbois E."/>
            <person name="Grewal S."/>
            <person name="Gyaltsen K."/>
            <person name="Hafez N."/>
            <person name="Hagos B."/>
            <person name="Hall J."/>
            <person name="Henson C."/>
            <person name="Hollinger A."/>
            <person name="Honan T."/>
            <person name="Huard M.D."/>
            <person name="Hughes L."/>
            <person name="Hurhula B."/>
            <person name="Husby M.E."/>
            <person name="Kamat A."/>
            <person name="Kanga B."/>
            <person name="Kashin S."/>
            <person name="Khazanovich D."/>
            <person name="Kisner P."/>
            <person name="Lance K."/>
            <person name="Lara M."/>
            <person name="Lee W."/>
            <person name="Lennon N."/>
            <person name="Letendre F."/>
            <person name="LeVine R."/>
            <person name="Lipovsky A."/>
            <person name="Liu X."/>
            <person name="Liu J."/>
            <person name="Liu S."/>
            <person name="Lokyitsang T."/>
            <person name="Lokyitsang Y."/>
            <person name="Lubonja R."/>
            <person name="Lui A."/>
            <person name="MacDonald P."/>
            <person name="Magnisalis V."/>
            <person name="Maru K."/>
            <person name="Matthews C."/>
            <person name="McCusker W."/>
            <person name="McDonough S."/>
            <person name="Mehta T."/>
            <person name="Meldrim J."/>
            <person name="Meneus L."/>
            <person name="Mihai O."/>
            <person name="Mihalev A."/>
            <person name="Mihova T."/>
            <person name="Mittelman R."/>
            <person name="Mlenga V."/>
            <person name="Montmayeur A."/>
            <person name="Mulrain L."/>
            <person name="Navidi A."/>
            <person name="Naylor J."/>
            <person name="Negash T."/>
            <person name="Nguyen T."/>
            <person name="Nguyen N."/>
            <person name="Nicol R."/>
            <person name="Norbu C."/>
            <person name="Norbu N."/>
            <person name="Novod N."/>
            <person name="O'Neill B."/>
            <person name="Osman S."/>
            <person name="Markiewicz E."/>
            <person name="Oyono O.L."/>
            <person name="Patti C."/>
            <person name="Phunkhang P."/>
            <person name="Pierre F."/>
            <person name="Priest M."/>
            <person name="Raghuraman S."/>
            <person name="Rege F."/>
            <person name="Reyes R."/>
            <person name="Rise C."/>
            <person name="Rogov P."/>
            <person name="Ross K."/>
            <person name="Ryan E."/>
            <person name="Settipalli S."/>
            <person name="Shea T."/>
            <person name="Sherpa N."/>
            <person name="Shi L."/>
            <person name="Shih D."/>
            <person name="Sparrow T."/>
            <person name="Spaulding J."/>
            <person name="Stalker J."/>
            <person name="Stange-Thomann N."/>
            <person name="Stavropoulos S."/>
            <person name="Stone C."/>
            <person name="Strader C."/>
            <person name="Tesfaye S."/>
            <person name="Thomson T."/>
            <person name="Thoulutsang Y."/>
            <person name="Thoulutsang D."/>
            <person name="Topham K."/>
            <person name="Topping I."/>
            <person name="Tsamla T."/>
            <person name="Vassiliev H."/>
            <person name="Vo A."/>
            <person name="Wangchuk T."/>
            <person name="Wangdi T."/>
            <person name="Weiand M."/>
            <person name="Wilkinson J."/>
            <person name="Wilson A."/>
            <person name="Yadav S."/>
            <person name="Young G."/>
            <person name="Yu Q."/>
            <person name="Zembek L."/>
            <person name="Zhong D."/>
            <person name="Zimmer A."/>
            <person name="Zwirko Z."/>
            <person name="Jaffe D.B."/>
            <person name="Alvarez P."/>
            <person name="Brockman W."/>
            <person name="Butler J."/>
            <person name="Chin C."/>
            <person name="Gnerre S."/>
            <person name="Grabherr M."/>
            <person name="Kleber M."/>
            <person name="Mauceli E."/>
            <person name="MacCallum I."/>
        </authorList>
    </citation>
    <scope>NUCLEOTIDE SEQUENCE [LARGE SCALE GENOMIC DNA]</scope>
    <source>
        <strain evidence="3">Tucson 14024-0371.13</strain>
    </source>
</reference>
<accession>B3M7K4</accession>